<dbReference type="SUPFAM" id="SSF158472">
    <property type="entry name" value="HAMP domain-like"/>
    <property type="match status" value="1"/>
</dbReference>
<dbReference type="InterPro" id="IPR003660">
    <property type="entry name" value="HAMP_dom"/>
</dbReference>
<dbReference type="InterPro" id="IPR003661">
    <property type="entry name" value="HisK_dim/P_dom"/>
</dbReference>
<dbReference type="EC" id="2.7.13.3" evidence="3"/>
<keyword evidence="8" id="KW-0547">Nucleotide-binding</keyword>
<evidence type="ECO:0000256" key="6">
    <source>
        <dbReference type="ARBA" id="ARBA00022679"/>
    </source>
</evidence>
<evidence type="ECO:0000256" key="4">
    <source>
        <dbReference type="ARBA" id="ARBA00022475"/>
    </source>
</evidence>
<keyword evidence="13 14" id="KW-0472">Membrane</keyword>
<evidence type="ECO:0000256" key="12">
    <source>
        <dbReference type="ARBA" id="ARBA00023012"/>
    </source>
</evidence>
<dbReference type="PANTHER" id="PTHR45528">
    <property type="entry name" value="SENSOR HISTIDINE KINASE CPXA"/>
    <property type="match status" value="1"/>
</dbReference>
<evidence type="ECO:0000256" key="1">
    <source>
        <dbReference type="ARBA" id="ARBA00000085"/>
    </source>
</evidence>
<dbReference type="Gene3D" id="1.10.287.130">
    <property type="match status" value="1"/>
</dbReference>
<keyword evidence="5" id="KW-0597">Phosphoprotein</keyword>
<evidence type="ECO:0000313" key="18">
    <source>
        <dbReference type="Proteomes" id="UP000017081"/>
    </source>
</evidence>
<evidence type="ECO:0000259" key="16">
    <source>
        <dbReference type="PROSITE" id="PS50885"/>
    </source>
</evidence>
<keyword evidence="9" id="KW-0418">Kinase</keyword>
<gene>
    <name evidence="17" type="ORF">HMPREF0202_00075</name>
</gene>
<evidence type="ECO:0000313" key="17">
    <source>
        <dbReference type="EMBL" id="ERT69988.1"/>
    </source>
</evidence>
<dbReference type="PROSITE" id="PS50885">
    <property type="entry name" value="HAMP"/>
    <property type="match status" value="1"/>
</dbReference>
<feature type="domain" description="HAMP" evidence="16">
    <location>
        <begin position="174"/>
        <end position="226"/>
    </location>
</feature>
<dbReference type="Gene3D" id="3.30.565.10">
    <property type="entry name" value="Histidine kinase-like ATPase, C-terminal domain"/>
    <property type="match status" value="1"/>
</dbReference>
<keyword evidence="18" id="KW-1185">Reference proteome</keyword>
<evidence type="ECO:0000256" key="14">
    <source>
        <dbReference type="SAM" id="Phobius"/>
    </source>
</evidence>
<keyword evidence="12" id="KW-0902">Two-component regulatory system</keyword>
<dbReference type="Proteomes" id="UP000017081">
    <property type="component" value="Unassembled WGS sequence"/>
</dbReference>
<dbReference type="InterPro" id="IPR003594">
    <property type="entry name" value="HATPase_dom"/>
</dbReference>
<keyword evidence="7 14" id="KW-0812">Transmembrane</keyword>
<dbReference type="EMBL" id="AXZF01000003">
    <property type="protein sequence ID" value="ERT69988.1"/>
    <property type="molecule type" value="Genomic_DNA"/>
</dbReference>
<evidence type="ECO:0000256" key="2">
    <source>
        <dbReference type="ARBA" id="ARBA00004651"/>
    </source>
</evidence>
<dbReference type="InterPro" id="IPR036097">
    <property type="entry name" value="HisK_dim/P_sf"/>
</dbReference>
<evidence type="ECO:0000256" key="10">
    <source>
        <dbReference type="ARBA" id="ARBA00022840"/>
    </source>
</evidence>
<evidence type="ECO:0000256" key="11">
    <source>
        <dbReference type="ARBA" id="ARBA00022989"/>
    </source>
</evidence>
<dbReference type="SMART" id="SM00388">
    <property type="entry name" value="HisKA"/>
    <property type="match status" value="1"/>
</dbReference>
<dbReference type="PANTHER" id="PTHR45528:SF1">
    <property type="entry name" value="SENSOR HISTIDINE KINASE CPXA"/>
    <property type="match status" value="1"/>
</dbReference>
<dbReference type="STRING" id="1319815.HMPREF0202_00075"/>
<sequence>MKRDSLSKKIFLYSALIIVIAMSISYTISVFFLERHFISERKEEFPKIAREVEYLISNSKNLDLENYIKNLKEKKDITVLIMAEGEKKWINNRGGSGSGFLIENLESKKFFIKNQRLTEAKILLYNEKIKNRWVSIRTSLSILNYYKKEIGYFNLLGAFIAIFISLIFGKLFSKKFVRDIEILQNNTKEISKLNFKSNLEIKRDDELGELSENIKVMSEKLEIAINDLESFVSNTSHELKTPITIISSKVQVLMKNENVDLETLETYKTILRESYYTKELISKLLILSKLDVLKSIKNEKVELKELILKIVERYDYIELSKNLIVNLDIEETKVCIDKEFLQIALENIIQNSLKYSEDDKEVNIELKNNILKVTNKMLPNKNMDLEKIFIPFNRGENFSRIDGNGLGLTLVKKIFLLLN</sequence>
<keyword evidence="6" id="KW-0808">Transferase</keyword>
<evidence type="ECO:0000256" key="7">
    <source>
        <dbReference type="ARBA" id="ARBA00022692"/>
    </source>
</evidence>
<name>U7VGN1_9FUSO</name>
<dbReference type="SMART" id="SM00304">
    <property type="entry name" value="HAMP"/>
    <property type="match status" value="1"/>
</dbReference>
<dbReference type="GO" id="GO:0005886">
    <property type="term" value="C:plasma membrane"/>
    <property type="evidence" value="ECO:0007669"/>
    <property type="project" value="UniProtKB-SubCell"/>
</dbReference>
<dbReference type="InterPro" id="IPR036890">
    <property type="entry name" value="HATPase_C_sf"/>
</dbReference>
<keyword evidence="10" id="KW-0067">ATP-binding</keyword>
<keyword evidence="11 14" id="KW-1133">Transmembrane helix</keyword>
<dbReference type="InterPro" id="IPR005467">
    <property type="entry name" value="His_kinase_dom"/>
</dbReference>
<dbReference type="SUPFAM" id="SSF55874">
    <property type="entry name" value="ATPase domain of HSP90 chaperone/DNA topoisomerase II/histidine kinase"/>
    <property type="match status" value="1"/>
</dbReference>
<comment type="catalytic activity">
    <reaction evidence="1">
        <text>ATP + protein L-histidine = ADP + protein N-phospho-L-histidine.</text>
        <dbReference type="EC" id="2.7.13.3"/>
    </reaction>
</comment>
<dbReference type="Pfam" id="PF00672">
    <property type="entry name" value="HAMP"/>
    <property type="match status" value="1"/>
</dbReference>
<proteinExistence type="predicted"/>
<evidence type="ECO:0000256" key="5">
    <source>
        <dbReference type="ARBA" id="ARBA00022553"/>
    </source>
</evidence>
<comment type="caution">
    <text evidence="17">The sequence shown here is derived from an EMBL/GenBank/DDBJ whole genome shotgun (WGS) entry which is preliminary data.</text>
</comment>
<feature type="domain" description="Histidine kinase" evidence="15">
    <location>
        <begin position="234"/>
        <end position="419"/>
    </location>
</feature>
<organism evidence="17 18">
    <name type="scientific">Cetobacterium somerae ATCC BAA-474</name>
    <dbReference type="NCBI Taxonomy" id="1319815"/>
    <lineage>
        <taxon>Bacteria</taxon>
        <taxon>Fusobacteriati</taxon>
        <taxon>Fusobacteriota</taxon>
        <taxon>Fusobacteriia</taxon>
        <taxon>Fusobacteriales</taxon>
        <taxon>Fusobacteriaceae</taxon>
        <taxon>Cetobacterium</taxon>
    </lineage>
</organism>
<dbReference type="HOGENOM" id="CLU_000445_89_6_0"/>
<dbReference type="InterPro" id="IPR050398">
    <property type="entry name" value="HssS/ArlS-like"/>
</dbReference>
<accession>U7VGN1</accession>
<dbReference type="GO" id="GO:0000155">
    <property type="term" value="F:phosphorelay sensor kinase activity"/>
    <property type="evidence" value="ECO:0007669"/>
    <property type="project" value="InterPro"/>
</dbReference>
<dbReference type="SUPFAM" id="SSF47384">
    <property type="entry name" value="Homodimeric domain of signal transducing histidine kinase"/>
    <property type="match status" value="1"/>
</dbReference>
<evidence type="ECO:0000259" key="15">
    <source>
        <dbReference type="PROSITE" id="PS50109"/>
    </source>
</evidence>
<keyword evidence="4" id="KW-1003">Cell membrane</keyword>
<dbReference type="Pfam" id="PF02518">
    <property type="entry name" value="HATPase_c"/>
    <property type="match status" value="1"/>
</dbReference>
<dbReference type="RefSeq" id="WP_023049625.1">
    <property type="nucleotide sequence ID" value="NZ_KI518151.1"/>
</dbReference>
<evidence type="ECO:0000256" key="8">
    <source>
        <dbReference type="ARBA" id="ARBA00022741"/>
    </source>
</evidence>
<reference evidence="17 18" key="1">
    <citation type="submission" date="2013-08" db="EMBL/GenBank/DDBJ databases">
        <authorList>
            <person name="Weinstock G."/>
            <person name="Sodergren E."/>
            <person name="Wylie T."/>
            <person name="Fulton L."/>
            <person name="Fulton R."/>
            <person name="Fronick C."/>
            <person name="O'Laughlin M."/>
            <person name="Godfrey J."/>
            <person name="Miner T."/>
            <person name="Herter B."/>
            <person name="Appelbaum E."/>
            <person name="Cordes M."/>
            <person name="Lek S."/>
            <person name="Wollam A."/>
            <person name="Pepin K.H."/>
            <person name="Palsikar V.B."/>
            <person name="Mitreva M."/>
            <person name="Wilson R.K."/>
        </authorList>
    </citation>
    <scope>NUCLEOTIDE SEQUENCE [LARGE SCALE GENOMIC DNA]</scope>
    <source>
        <strain evidence="17 18">ATCC BAA-474</strain>
    </source>
</reference>
<feature type="non-terminal residue" evidence="17">
    <location>
        <position position="419"/>
    </location>
</feature>
<dbReference type="Pfam" id="PF00512">
    <property type="entry name" value="HisKA"/>
    <property type="match status" value="1"/>
</dbReference>
<feature type="transmembrane region" description="Helical" evidence="14">
    <location>
        <begin position="12"/>
        <end position="33"/>
    </location>
</feature>
<comment type="subcellular location">
    <subcellularLocation>
        <location evidence="2">Cell membrane</location>
        <topology evidence="2">Multi-pass membrane protein</topology>
    </subcellularLocation>
</comment>
<dbReference type="GO" id="GO:0005524">
    <property type="term" value="F:ATP binding"/>
    <property type="evidence" value="ECO:0007669"/>
    <property type="project" value="UniProtKB-KW"/>
</dbReference>
<dbReference type="CDD" id="cd00082">
    <property type="entry name" value="HisKA"/>
    <property type="match status" value="1"/>
</dbReference>
<dbReference type="PROSITE" id="PS50109">
    <property type="entry name" value="HIS_KIN"/>
    <property type="match status" value="1"/>
</dbReference>
<protein>
    <recommendedName>
        <fullName evidence="3">histidine kinase</fullName>
        <ecNumber evidence="3">2.7.13.3</ecNumber>
    </recommendedName>
</protein>
<feature type="transmembrane region" description="Helical" evidence="14">
    <location>
        <begin position="150"/>
        <end position="168"/>
    </location>
</feature>
<evidence type="ECO:0000256" key="9">
    <source>
        <dbReference type="ARBA" id="ARBA00022777"/>
    </source>
</evidence>
<dbReference type="CDD" id="cd06225">
    <property type="entry name" value="HAMP"/>
    <property type="match status" value="1"/>
</dbReference>
<evidence type="ECO:0000256" key="13">
    <source>
        <dbReference type="ARBA" id="ARBA00023136"/>
    </source>
</evidence>
<dbReference type="Gene3D" id="6.10.340.10">
    <property type="match status" value="1"/>
</dbReference>
<dbReference type="AlphaFoldDB" id="U7VGN1"/>
<evidence type="ECO:0000256" key="3">
    <source>
        <dbReference type="ARBA" id="ARBA00012438"/>
    </source>
</evidence>
<dbReference type="eggNOG" id="COG2205">
    <property type="taxonomic scope" value="Bacteria"/>
</dbReference>